<proteinExistence type="predicted"/>
<keyword evidence="2" id="KW-1185">Reference proteome</keyword>
<sequence length="67" mass="8012">MFFTLIFRNVKAFSERLSPLHPMRQDVPPVKIQLISAYWRIFSQFRFFEKLSLKEITSAYAQAFIPL</sequence>
<reference evidence="1 2" key="1">
    <citation type="journal article" date="2015" name="Genome Announc.">
        <title>Draft Genome of the Euendolithic (true boring) Cyanobacterium Mastigocoleus testarum strain BC008.</title>
        <authorList>
            <person name="Guida B.S."/>
            <person name="Garcia-Pichel F."/>
        </authorList>
    </citation>
    <scope>NUCLEOTIDE SEQUENCE [LARGE SCALE GENOMIC DNA]</scope>
    <source>
        <strain evidence="1 2">BC008</strain>
    </source>
</reference>
<name>A0A0V7ZTX0_9CYAN</name>
<organism evidence="1 2">
    <name type="scientific">Mastigocoleus testarum BC008</name>
    <dbReference type="NCBI Taxonomy" id="371196"/>
    <lineage>
        <taxon>Bacteria</taxon>
        <taxon>Bacillati</taxon>
        <taxon>Cyanobacteriota</taxon>
        <taxon>Cyanophyceae</taxon>
        <taxon>Nostocales</taxon>
        <taxon>Hapalosiphonaceae</taxon>
        <taxon>Mastigocoleus</taxon>
    </lineage>
</organism>
<accession>A0A0V7ZTX0</accession>
<dbReference type="EMBL" id="LMTZ01000084">
    <property type="protein sequence ID" value="KST67914.1"/>
    <property type="molecule type" value="Genomic_DNA"/>
</dbReference>
<gene>
    <name evidence="1" type="ORF">BC008_31515</name>
</gene>
<comment type="caution">
    <text evidence="1">The sequence shown here is derived from an EMBL/GenBank/DDBJ whole genome shotgun (WGS) entry which is preliminary data.</text>
</comment>
<evidence type="ECO:0000313" key="2">
    <source>
        <dbReference type="Proteomes" id="UP000053372"/>
    </source>
</evidence>
<evidence type="ECO:0000313" key="1">
    <source>
        <dbReference type="EMBL" id="KST67914.1"/>
    </source>
</evidence>
<protein>
    <submittedName>
        <fullName evidence="1">Uncharacterized protein</fullName>
    </submittedName>
</protein>
<dbReference type="RefSeq" id="WP_153009582.1">
    <property type="nucleotide sequence ID" value="NZ_LMTZ01000084.1"/>
</dbReference>
<dbReference type="Proteomes" id="UP000053372">
    <property type="component" value="Unassembled WGS sequence"/>
</dbReference>
<dbReference type="AlphaFoldDB" id="A0A0V7ZTX0"/>